<organism evidence="2 3">
    <name type="scientific">Chlorella ohadii</name>
    <dbReference type="NCBI Taxonomy" id="2649997"/>
    <lineage>
        <taxon>Eukaryota</taxon>
        <taxon>Viridiplantae</taxon>
        <taxon>Chlorophyta</taxon>
        <taxon>core chlorophytes</taxon>
        <taxon>Trebouxiophyceae</taxon>
        <taxon>Chlorellales</taxon>
        <taxon>Chlorellaceae</taxon>
        <taxon>Chlorella clade</taxon>
        <taxon>Chlorella</taxon>
    </lineage>
</organism>
<reference evidence="2" key="1">
    <citation type="submission" date="2020-11" db="EMBL/GenBank/DDBJ databases">
        <title>Chlorella ohadii genome sequencing and assembly.</title>
        <authorList>
            <person name="Murik O."/>
            <person name="Treves H."/>
            <person name="Kedem I."/>
            <person name="Shotland Y."/>
            <person name="Kaplan A."/>
        </authorList>
    </citation>
    <scope>NUCLEOTIDE SEQUENCE</scope>
    <source>
        <strain evidence="2">1</strain>
    </source>
</reference>
<evidence type="ECO:0000256" key="1">
    <source>
        <dbReference type="SAM" id="MobiDB-lite"/>
    </source>
</evidence>
<accession>A0AAD5DYC4</accession>
<comment type="caution">
    <text evidence="2">The sequence shown here is derived from an EMBL/GenBank/DDBJ whole genome shotgun (WGS) entry which is preliminary data.</text>
</comment>
<evidence type="ECO:0000313" key="2">
    <source>
        <dbReference type="EMBL" id="KAI7844678.1"/>
    </source>
</evidence>
<keyword evidence="3" id="KW-1185">Reference proteome</keyword>
<dbReference type="Gene3D" id="1.10.472.50">
    <property type="entry name" value="HD-domain/PDEase-like"/>
    <property type="match status" value="1"/>
</dbReference>
<feature type="region of interest" description="Disordered" evidence="1">
    <location>
        <begin position="124"/>
        <end position="150"/>
    </location>
</feature>
<proteinExistence type="predicted"/>
<protein>
    <recommendedName>
        <fullName evidence="4">HD/PDEase domain-containing protein</fullName>
    </recommendedName>
</protein>
<dbReference type="PANTHER" id="PTHR33594:SF1">
    <property type="entry name" value="HD_PDEASE DOMAIN-CONTAINING PROTEIN"/>
    <property type="match status" value="1"/>
</dbReference>
<sequence length="264" mass="28931">MTVALSAAPAGVQATRVQTATAWVKQQIAAHDSSHDWFHIERVTNAARSLAAAEGLPEGEAQLAELAALLHESMDHKYSADPAADRSALLAFLTNGLHLTAEQQEVVLFAIEQSGFKEELARQQAQQAQQGSSAEHQQVGAGAGHQQQAQQVQQAQQRVLAVLQDADRLDAIGAIGIARCLTFGGRFNRVLHDPEVAPRQALTKEQYADKAAAAQQTTINHFHEKLLKIKGLMRTAAGRRLAEERHAYMEQFLERFHKEWQGQA</sequence>
<dbReference type="Gene3D" id="1.20.58.1910">
    <property type="match status" value="1"/>
</dbReference>
<dbReference type="PANTHER" id="PTHR33594">
    <property type="entry name" value="SUPERFAMILY HYDROLASE, PUTATIVE (AFU_ORTHOLOGUE AFUA_1G03035)-RELATED"/>
    <property type="match status" value="1"/>
</dbReference>
<gene>
    <name evidence="2" type="ORF">COHA_001767</name>
</gene>
<dbReference type="SUPFAM" id="SSF109604">
    <property type="entry name" value="HD-domain/PDEase-like"/>
    <property type="match status" value="1"/>
</dbReference>
<dbReference type="AlphaFoldDB" id="A0AAD5DYC4"/>
<name>A0AAD5DYC4_9CHLO</name>
<evidence type="ECO:0008006" key="4">
    <source>
        <dbReference type="Google" id="ProtNLM"/>
    </source>
</evidence>
<evidence type="ECO:0000313" key="3">
    <source>
        <dbReference type="Proteomes" id="UP001205105"/>
    </source>
</evidence>
<dbReference type="EMBL" id="JADXDR010000025">
    <property type="protein sequence ID" value="KAI7844678.1"/>
    <property type="molecule type" value="Genomic_DNA"/>
</dbReference>
<dbReference type="Proteomes" id="UP001205105">
    <property type="component" value="Unassembled WGS sequence"/>
</dbReference>